<dbReference type="Proteomes" id="UP000324222">
    <property type="component" value="Unassembled WGS sequence"/>
</dbReference>
<accession>A0A5B7EP92</accession>
<dbReference type="AlphaFoldDB" id="A0A5B7EP92"/>
<evidence type="ECO:0000313" key="1">
    <source>
        <dbReference type="EMBL" id="MPC35108.1"/>
    </source>
</evidence>
<sequence length="72" mass="8033">MFRNYYGADEPGDKSGLITIYCSLESVGHWPALAFTATQLKRLMLLMITLFSVIRPLLHAEDSCSGQKIQKG</sequence>
<organism evidence="1 2">
    <name type="scientific">Portunus trituberculatus</name>
    <name type="common">Swimming crab</name>
    <name type="synonym">Neptunus trituberculatus</name>
    <dbReference type="NCBI Taxonomy" id="210409"/>
    <lineage>
        <taxon>Eukaryota</taxon>
        <taxon>Metazoa</taxon>
        <taxon>Ecdysozoa</taxon>
        <taxon>Arthropoda</taxon>
        <taxon>Crustacea</taxon>
        <taxon>Multicrustacea</taxon>
        <taxon>Malacostraca</taxon>
        <taxon>Eumalacostraca</taxon>
        <taxon>Eucarida</taxon>
        <taxon>Decapoda</taxon>
        <taxon>Pleocyemata</taxon>
        <taxon>Brachyura</taxon>
        <taxon>Eubrachyura</taxon>
        <taxon>Portunoidea</taxon>
        <taxon>Portunidae</taxon>
        <taxon>Portuninae</taxon>
        <taxon>Portunus</taxon>
    </lineage>
</organism>
<gene>
    <name evidence="1" type="ORF">E2C01_028522</name>
</gene>
<protein>
    <submittedName>
        <fullName evidence="1">Uncharacterized protein</fullName>
    </submittedName>
</protein>
<evidence type="ECO:0000313" key="2">
    <source>
        <dbReference type="Proteomes" id="UP000324222"/>
    </source>
</evidence>
<reference evidence="1 2" key="1">
    <citation type="submission" date="2019-05" db="EMBL/GenBank/DDBJ databases">
        <title>Another draft genome of Portunus trituberculatus and its Hox gene families provides insights of decapod evolution.</title>
        <authorList>
            <person name="Jeong J.-H."/>
            <person name="Song I."/>
            <person name="Kim S."/>
            <person name="Choi T."/>
            <person name="Kim D."/>
            <person name="Ryu S."/>
            <person name="Kim W."/>
        </authorList>
    </citation>
    <scope>NUCLEOTIDE SEQUENCE [LARGE SCALE GENOMIC DNA]</scope>
    <source>
        <tissue evidence="1">Muscle</tissue>
    </source>
</reference>
<name>A0A5B7EP92_PORTR</name>
<dbReference type="EMBL" id="VSRR010003201">
    <property type="protein sequence ID" value="MPC35108.1"/>
    <property type="molecule type" value="Genomic_DNA"/>
</dbReference>
<keyword evidence="2" id="KW-1185">Reference proteome</keyword>
<comment type="caution">
    <text evidence="1">The sequence shown here is derived from an EMBL/GenBank/DDBJ whole genome shotgun (WGS) entry which is preliminary data.</text>
</comment>
<proteinExistence type="predicted"/>